<name>M7MNP1_9MICC</name>
<dbReference type="RefSeq" id="WP_007273130.1">
    <property type="nucleotide sequence ID" value="NZ_AOCK01000015.1"/>
</dbReference>
<organism evidence="1 2">
    <name type="scientific">Paeniglutamicibacter gangotriensis Lz1y</name>
    <dbReference type="NCBI Taxonomy" id="1276920"/>
    <lineage>
        <taxon>Bacteria</taxon>
        <taxon>Bacillati</taxon>
        <taxon>Actinomycetota</taxon>
        <taxon>Actinomycetes</taxon>
        <taxon>Micrococcales</taxon>
        <taxon>Micrococcaceae</taxon>
        <taxon>Paeniglutamicibacter</taxon>
    </lineage>
</organism>
<evidence type="ECO:0000313" key="2">
    <source>
        <dbReference type="Proteomes" id="UP000012015"/>
    </source>
</evidence>
<dbReference type="STRING" id="1276920.ADIAG_03982"/>
<protein>
    <submittedName>
        <fullName evidence="1">Uncharacterized protein</fullName>
    </submittedName>
</protein>
<reference evidence="1 2" key="1">
    <citation type="journal article" date="2013" name="Genome Announc.">
        <title>Draft Genome Sequence of Arthrobacter gangotriensis Strain Lz1yT, Isolated from a Penguin Rookery Soil Sample Collected in Antarctica, near the Indian Station Dakshin Gangotri.</title>
        <authorList>
            <person name="Shivaji S."/>
            <person name="Ara S."/>
            <person name="Bandi S."/>
            <person name="Singh A."/>
            <person name="Kumar Pinnaka A."/>
        </authorList>
    </citation>
    <scope>NUCLEOTIDE SEQUENCE [LARGE SCALE GENOMIC DNA]</scope>
    <source>
        <strain evidence="1 2">Lz1y</strain>
    </source>
</reference>
<gene>
    <name evidence="1" type="ORF">ADIAG_03982</name>
</gene>
<accession>M7MNP1</accession>
<dbReference type="EMBL" id="AOCK01000015">
    <property type="protein sequence ID" value="EMQ96656.1"/>
    <property type="molecule type" value="Genomic_DNA"/>
</dbReference>
<dbReference type="AlphaFoldDB" id="M7MNP1"/>
<dbReference type="Proteomes" id="UP000012015">
    <property type="component" value="Unassembled WGS sequence"/>
</dbReference>
<proteinExistence type="predicted"/>
<evidence type="ECO:0000313" key="1">
    <source>
        <dbReference type="EMBL" id="EMQ96656.1"/>
    </source>
</evidence>
<keyword evidence="2" id="KW-1185">Reference proteome</keyword>
<dbReference type="PATRIC" id="fig|1276920.7.peg.3976"/>
<sequence length="58" mass="6281">MLLGIFQVSYLEVLYLQLVHVAAHGGDNSFLCLVSNWAGGLAGAVRVQLIVCGFHDQH</sequence>
<comment type="caution">
    <text evidence="1">The sequence shown here is derived from an EMBL/GenBank/DDBJ whole genome shotgun (WGS) entry which is preliminary data.</text>
</comment>